<dbReference type="Gene3D" id="3.20.20.150">
    <property type="entry name" value="Divalent-metal-dependent TIM barrel enzymes"/>
    <property type="match status" value="1"/>
</dbReference>
<evidence type="ECO:0000259" key="1">
    <source>
        <dbReference type="Pfam" id="PF01261"/>
    </source>
</evidence>
<feature type="domain" description="Xylose isomerase-like TIM barrel" evidence="1">
    <location>
        <begin position="35"/>
        <end position="268"/>
    </location>
</feature>
<dbReference type="GO" id="GO:0016853">
    <property type="term" value="F:isomerase activity"/>
    <property type="evidence" value="ECO:0007669"/>
    <property type="project" value="UniProtKB-KW"/>
</dbReference>
<dbReference type="Proteomes" id="UP000032671">
    <property type="component" value="Unassembled WGS sequence"/>
</dbReference>
<dbReference type="InterPro" id="IPR013022">
    <property type="entry name" value="Xyl_isomerase-like_TIM-brl"/>
</dbReference>
<reference evidence="2 4" key="1">
    <citation type="submission" date="2012-11" db="EMBL/GenBank/DDBJ databases">
        <title>Whole genome sequence of Acetobacter cibinongensis 4H-1.</title>
        <authorList>
            <person name="Azuma Y."/>
            <person name="Higashiura N."/>
            <person name="Hirakawa H."/>
            <person name="Matsushita K."/>
        </authorList>
    </citation>
    <scope>NUCLEOTIDE SEQUENCE [LARGE SCALE GENOMIC DNA]</scope>
    <source>
        <strain evidence="2 4">4H-1</strain>
    </source>
</reference>
<dbReference type="AlphaFoldDB" id="A0A0D6N7D7"/>
<accession>A0A0D6N7D7</accession>
<keyword evidence="5" id="KW-1185">Reference proteome</keyword>
<keyword evidence="3" id="KW-0413">Isomerase</keyword>
<accession>A0A6N3SRF3</accession>
<dbReference type="PANTHER" id="PTHR12110">
    <property type="entry name" value="HYDROXYPYRUVATE ISOMERASE"/>
    <property type="match status" value="1"/>
</dbReference>
<evidence type="ECO:0000313" key="5">
    <source>
        <dbReference type="Proteomes" id="UP000321891"/>
    </source>
</evidence>
<evidence type="ECO:0000313" key="4">
    <source>
        <dbReference type="Proteomes" id="UP000032671"/>
    </source>
</evidence>
<dbReference type="STRING" id="1231339.Abci_025_023"/>
<dbReference type="EMBL" id="BAMV01000025">
    <property type="protein sequence ID" value="GAN61478.1"/>
    <property type="molecule type" value="Genomic_DNA"/>
</dbReference>
<comment type="caution">
    <text evidence="2">The sequence shown here is derived from an EMBL/GenBank/DDBJ whole genome shotgun (WGS) entry which is preliminary data.</text>
</comment>
<evidence type="ECO:0000313" key="3">
    <source>
        <dbReference type="EMBL" id="GEL59652.1"/>
    </source>
</evidence>
<dbReference type="EMBL" id="BJVU01000011">
    <property type="protein sequence ID" value="GEL59652.1"/>
    <property type="molecule type" value="Genomic_DNA"/>
</dbReference>
<name>A0A0D6N7D7_9PROT</name>
<dbReference type="PANTHER" id="PTHR12110:SF52">
    <property type="entry name" value="XYLOSE ISOMERASE"/>
    <property type="match status" value="1"/>
</dbReference>
<evidence type="ECO:0000313" key="2">
    <source>
        <dbReference type="EMBL" id="GAN61478.1"/>
    </source>
</evidence>
<dbReference type="SUPFAM" id="SSF51658">
    <property type="entry name" value="Xylose isomerase-like"/>
    <property type="match status" value="1"/>
</dbReference>
<protein>
    <submittedName>
        <fullName evidence="3">Xylose isomerase</fullName>
    </submittedName>
</protein>
<dbReference type="InterPro" id="IPR036237">
    <property type="entry name" value="Xyl_isomerase-like_sf"/>
</dbReference>
<organism evidence="2 4">
    <name type="scientific">Acetobacter cibinongensis</name>
    <dbReference type="NCBI Taxonomy" id="146475"/>
    <lineage>
        <taxon>Bacteria</taxon>
        <taxon>Pseudomonadati</taxon>
        <taxon>Pseudomonadota</taxon>
        <taxon>Alphaproteobacteria</taxon>
        <taxon>Acetobacterales</taxon>
        <taxon>Acetobacteraceae</taxon>
        <taxon>Acetobacter</taxon>
    </lineage>
</organism>
<dbReference type="Pfam" id="PF01261">
    <property type="entry name" value="AP_endonuc_2"/>
    <property type="match status" value="1"/>
</dbReference>
<dbReference type="InterPro" id="IPR050312">
    <property type="entry name" value="IolE/XylAMocC-like"/>
</dbReference>
<gene>
    <name evidence="2" type="ORF">Abci_025_023</name>
    <name evidence="3" type="ORF">ACI01nite_22540</name>
</gene>
<proteinExistence type="predicted"/>
<reference evidence="3 5" key="2">
    <citation type="submission" date="2019-07" db="EMBL/GenBank/DDBJ databases">
        <title>Whole genome shotgun sequence of Acetobacter cibinongensis NBRC 16605.</title>
        <authorList>
            <person name="Hosoyama A."/>
            <person name="Uohara A."/>
            <person name="Ohji S."/>
            <person name="Ichikawa N."/>
        </authorList>
    </citation>
    <scope>NUCLEOTIDE SEQUENCE [LARGE SCALE GENOMIC DNA]</scope>
    <source>
        <strain evidence="3 5">NBRC 16605</strain>
    </source>
</reference>
<dbReference type="RefSeq" id="WP_048839524.1">
    <property type="nucleotide sequence ID" value="NZ_BAMV01000025.1"/>
</dbReference>
<dbReference type="Proteomes" id="UP000321891">
    <property type="component" value="Unassembled WGS sequence"/>
</dbReference>
<sequence length="285" mass="30947">MRDFSQNRSALALNTATLGHNMPGAGAGWSAEQTVDACAQRGIGGIVFWRPEIAGQAAVIGRYARQAGVKVVGLCRSPFLTGPLSLQNPQDIQDDFYKAIDETAALSGDVLTIVVGGVEAGTKGIQESLKHVAERVAAVCDYAAQCGVRLALEPLHPMYGGDRSCLTTTRDAFDLCDQIAASNLGVAIDVYHVWWDTDLPNQLKRAQGRIFGFHLCDWLGHTTDFLLDRGMMGDGVADLRGLRNAVENAGYAGFCEVEIFSAQNWWKRDPNDVLDVMVERFHSVC</sequence>